<keyword evidence="2" id="KW-1185">Reference proteome</keyword>
<dbReference type="Proteomes" id="UP001596270">
    <property type="component" value="Unassembled WGS sequence"/>
</dbReference>
<evidence type="ECO:0000313" key="2">
    <source>
        <dbReference type="Proteomes" id="UP001596270"/>
    </source>
</evidence>
<comment type="caution">
    <text evidence="1">The sequence shown here is derived from an EMBL/GenBank/DDBJ whole genome shotgun (WGS) entry which is preliminary data.</text>
</comment>
<gene>
    <name evidence="1" type="ORF">ACFQND_17130</name>
</gene>
<organism evidence="1 2">
    <name type="scientific">Polaromonas aquatica</name>
    <dbReference type="NCBI Taxonomy" id="332657"/>
    <lineage>
        <taxon>Bacteria</taxon>
        <taxon>Pseudomonadati</taxon>
        <taxon>Pseudomonadota</taxon>
        <taxon>Betaproteobacteria</taxon>
        <taxon>Burkholderiales</taxon>
        <taxon>Comamonadaceae</taxon>
        <taxon>Polaromonas</taxon>
    </lineage>
</organism>
<dbReference type="EMBL" id="JBHSRS010000081">
    <property type="protein sequence ID" value="MFC6282949.1"/>
    <property type="molecule type" value="Genomic_DNA"/>
</dbReference>
<reference evidence="2" key="1">
    <citation type="journal article" date="2019" name="Int. J. Syst. Evol. Microbiol.">
        <title>The Global Catalogue of Microorganisms (GCM) 10K type strain sequencing project: providing services to taxonomists for standard genome sequencing and annotation.</title>
        <authorList>
            <consortium name="The Broad Institute Genomics Platform"/>
            <consortium name="The Broad Institute Genome Sequencing Center for Infectious Disease"/>
            <person name="Wu L."/>
            <person name="Ma J."/>
        </authorList>
    </citation>
    <scope>NUCLEOTIDE SEQUENCE [LARGE SCALE GENOMIC DNA]</scope>
    <source>
        <strain evidence="2">CCUG 39402</strain>
    </source>
</reference>
<evidence type="ECO:0000313" key="1">
    <source>
        <dbReference type="EMBL" id="MFC6282949.1"/>
    </source>
</evidence>
<accession>A0ABW1TZA1</accession>
<dbReference type="RefSeq" id="WP_371435291.1">
    <property type="nucleotide sequence ID" value="NZ_JBHSRS010000081.1"/>
</dbReference>
<name>A0ABW1TZA1_9BURK</name>
<protein>
    <submittedName>
        <fullName evidence="1">Uncharacterized protein</fullName>
    </submittedName>
</protein>
<sequence>MTPARSCFRATEVWGTKRLLRFGMLRRLSLLFGSSVHRTSPERLDDRLEAVRAMMLSRLGRVQATATPLSWRIKQAGDIQGLWYLRSELMLALATAYGETIARHEIRDITDVFQGALPRAMRPRAAPPH</sequence>
<proteinExistence type="predicted"/>